<evidence type="ECO:0000256" key="2">
    <source>
        <dbReference type="ARBA" id="ARBA00012637"/>
    </source>
</evidence>
<reference evidence="10" key="1">
    <citation type="journal article" date="2015" name="Nature">
        <title>Complex archaea that bridge the gap between prokaryotes and eukaryotes.</title>
        <authorList>
            <person name="Spang A."/>
            <person name="Saw J.H."/>
            <person name="Jorgensen S.L."/>
            <person name="Zaremba-Niedzwiedzka K."/>
            <person name="Martijn J."/>
            <person name="Lind A.E."/>
            <person name="van Eijk R."/>
            <person name="Schleper C."/>
            <person name="Guy L."/>
            <person name="Ettema T.J."/>
        </authorList>
    </citation>
    <scope>NUCLEOTIDE SEQUENCE</scope>
</reference>
<keyword evidence="6" id="KW-0520">NAD</keyword>
<dbReference type="PANTHER" id="PTHR43706:SF47">
    <property type="entry name" value="EXTERNAL NADH-UBIQUINONE OXIDOREDUCTASE 1, MITOCHONDRIAL-RELATED"/>
    <property type="match status" value="1"/>
</dbReference>
<dbReference type="Gene3D" id="3.50.50.100">
    <property type="match status" value="1"/>
</dbReference>
<feature type="transmembrane region" description="Helical" evidence="8">
    <location>
        <begin position="113"/>
        <end position="135"/>
    </location>
</feature>
<feature type="domain" description="C2H2-type" evidence="9">
    <location>
        <begin position="197"/>
        <end position="225"/>
    </location>
</feature>
<dbReference type="EMBL" id="LAZR01027347">
    <property type="protein sequence ID" value="KKL66003.1"/>
    <property type="molecule type" value="Genomic_DNA"/>
</dbReference>
<evidence type="ECO:0000313" key="10">
    <source>
        <dbReference type="EMBL" id="KKL66003.1"/>
    </source>
</evidence>
<feature type="transmembrane region" description="Helical" evidence="8">
    <location>
        <begin position="171"/>
        <end position="190"/>
    </location>
</feature>
<protein>
    <recommendedName>
        <fullName evidence="2">NADH:ubiquinone reductase (non-electrogenic)</fullName>
        <ecNumber evidence="2">1.6.5.9</ecNumber>
    </recommendedName>
</protein>
<dbReference type="PROSITE" id="PS00028">
    <property type="entry name" value="ZINC_FINGER_C2H2_1"/>
    <property type="match status" value="1"/>
</dbReference>
<comment type="catalytic activity">
    <reaction evidence="7">
        <text>a quinone + NADH + H(+) = a quinol + NAD(+)</text>
        <dbReference type="Rhea" id="RHEA:46160"/>
        <dbReference type="ChEBI" id="CHEBI:15378"/>
        <dbReference type="ChEBI" id="CHEBI:24646"/>
        <dbReference type="ChEBI" id="CHEBI:57540"/>
        <dbReference type="ChEBI" id="CHEBI:57945"/>
        <dbReference type="ChEBI" id="CHEBI:132124"/>
        <dbReference type="EC" id="1.6.5.9"/>
    </reaction>
</comment>
<keyword evidence="3" id="KW-0285">Flavoprotein</keyword>
<dbReference type="Pfam" id="PF07992">
    <property type="entry name" value="Pyr_redox_2"/>
    <property type="match status" value="1"/>
</dbReference>
<evidence type="ECO:0000256" key="6">
    <source>
        <dbReference type="ARBA" id="ARBA00023027"/>
    </source>
</evidence>
<dbReference type="PANTHER" id="PTHR43706">
    <property type="entry name" value="NADH DEHYDROGENASE"/>
    <property type="match status" value="1"/>
</dbReference>
<name>A0A0F9DVV0_9ZZZZ</name>
<organism evidence="10">
    <name type="scientific">marine sediment metagenome</name>
    <dbReference type="NCBI Taxonomy" id="412755"/>
    <lineage>
        <taxon>unclassified sequences</taxon>
        <taxon>metagenomes</taxon>
        <taxon>ecological metagenomes</taxon>
    </lineage>
</organism>
<evidence type="ECO:0000256" key="3">
    <source>
        <dbReference type="ARBA" id="ARBA00022630"/>
    </source>
</evidence>
<keyword evidence="8" id="KW-0472">Membrane</keyword>
<evidence type="ECO:0000256" key="8">
    <source>
        <dbReference type="SAM" id="Phobius"/>
    </source>
</evidence>
<dbReference type="GO" id="GO:0050136">
    <property type="term" value="F:NADH dehydrogenase (quinone) (non-electrogenic) activity"/>
    <property type="evidence" value="ECO:0007669"/>
    <property type="project" value="UniProtKB-EC"/>
</dbReference>
<accession>A0A0F9DVV0</accession>
<feature type="transmembrane region" description="Helical" evidence="8">
    <location>
        <begin position="80"/>
        <end position="101"/>
    </location>
</feature>
<dbReference type="SUPFAM" id="SSF51905">
    <property type="entry name" value="FAD/NAD(P)-binding domain"/>
    <property type="match status" value="1"/>
</dbReference>
<dbReference type="InterPro" id="IPR013087">
    <property type="entry name" value="Znf_C2H2_type"/>
</dbReference>
<keyword evidence="4" id="KW-0274">FAD</keyword>
<keyword evidence="8" id="KW-0812">Transmembrane</keyword>
<dbReference type="InterPro" id="IPR045024">
    <property type="entry name" value="NDH-2"/>
</dbReference>
<evidence type="ECO:0000256" key="4">
    <source>
        <dbReference type="ARBA" id="ARBA00022827"/>
    </source>
</evidence>
<dbReference type="InterPro" id="IPR036188">
    <property type="entry name" value="FAD/NAD-bd_sf"/>
</dbReference>
<comment type="caution">
    <text evidence="10">The sequence shown here is derived from an EMBL/GenBank/DDBJ whole genome shotgun (WGS) entry which is preliminary data.</text>
</comment>
<keyword evidence="5" id="KW-0560">Oxidoreductase</keyword>
<dbReference type="AlphaFoldDB" id="A0A0F9DVV0"/>
<dbReference type="InterPro" id="IPR023753">
    <property type="entry name" value="FAD/NAD-binding_dom"/>
</dbReference>
<sequence length="457" mass="50996">MILSNKRDFQLTSKNKKSHYLRVGFSLKREIFFVAIGSIIGGFTMHLPRILFDITTGTQYLITLLVLARVVGSDSPEVGFALHITVATIIGIVTGIFLHKVIKFNISKIKNGLIYGIFAGVVVFAVFAIPVYQLFLGPNMVELLAELDPEMTFLEASELVNQNFVSNLIDFFFMHIIWGLTVGVLSSLLTRKAGANYRCHICDIEFSKISTYEKHVENVHENPSPSLNRILILGGGYGGVGVLKQLQEAFQSDPEVSISLVSKDNFFLHTPLLPEMATGMLASRHIATPIRAFCKRARYYQAKVEQIDLNNNKVTITRTLDNQKRDLEYDYLVIALGGKTNFFGNKNVEKYALTIKTLGDAITLRNHIISILESADQEEDPDVLSKLLTFVVVGGGFSGVETVGEINDFVRESAEKFYRNIDVEKIRIVLVSAAEKILPEIGDLGKYAFEKMIEGTR</sequence>
<evidence type="ECO:0000256" key="7">
    <source>
        <dbReference type="ARBA" id="ARBA00047599"/>
    </source>
</evidence>
<feature type="transmembrane region" description="Helical" evidence="8">
    <location>
        <begin position="20"/>
        <end position="43"/>
    </location>
</feature>
<gene>
    <name evidence="10" type="ORF">LCGC14_2149340</name>
</gene>
<evidence type="ECO:0000256" key="5">
    <source>
        <dbReference type="ARBA" id="ARBA00023002"/>
    </source>
</evidence>
<evidence type="ECO:0000256" key="1">
    <source>
        <dbReference type="ARBA" id="ARBA00005272"/>
    </source>
</evidence>
<evidence type="ECO:0000259" key="9">
    <source>
        <dbReference type="PROSITE" id="PS50157"/>
    </source>
</evidence>
<comment type="similarity">
    <text evidence="1">Belongs to the NADH dehydrogenase family.</text>
</comment>
<keyword evidence="8" id="KW-1133">Transmembrane helix</keyword>
<dbReference type="PRINTS" id="PR00368">
    <property type="entry name" value="FADPNR"/>
</dbReference>
<dbReference type="EC" id="1.6.5.9" evidence="2"/>
<proteinExistence type="inferred from homology"/>
<dbReference type="PROSITE" id="PS50157">
    <property type="entry name" value="ZINC_FINGER_C2H2_2"/>
    <property type="match status" value="1"/>
</dbReference>